<dbReference type="GO" id="GO:1901135">
    <property type="term" value="P:carbohydrate derivative metabolic process"/>
    <property type="evidence" value="ECO:0007669"/>
    <property type="project" value="UniProtKB-ARBA"/>
</dbReference>
<evidence type="ECO:0000259" key="2">
    <source>
        <dbReference type="Pfam" id="PF00534"/>
    </source>
</evidence>
<evidence type="ECO:0000256" key="1">
    <source>
        <dbReference type="SAM" id="Phobius"/>
    </source>
</evidence>
<protein>
    <submittedName>
        <fullName evidence="4">Glycosyltransferase</fullName>
    </submittedName>
</protein>
<keyword evidence="1" id="KW-0812">Transmembrane</keyword>
<evidence type="ECO:0000259" key="3">
    <source>
        <dbReference type="Pfam" id="PF13439"/>
    </source>
</evidence>
<feature type="transmembrane region" description="Helical" evidence="1">
    <location>
        <begin position="100"/>
        <end position="123"/>
    </location>
</feature>
<evidence type="ECO:0000313" key="5">
    <source>
        <dbReference type="Proteomes" id="UP000503440"/>
    </source>
</evidence>
<dbReference type="Pfam" id="PF00534">
    <property type="entry name" value="Glycos_transf_1"/>
    <property type="match status" value="1"/>
</dbReference>
<keyword evidence="4" id="KW-0808">Transferase</keyword>
<keyword evidence="1" id="KW-1133">Transmembrane helix</keyword>
<keyword evidence="1" id="KW-0472">Membrane</keyword>
<evidence type="ECO:0000313" key="4">
    <source>
        <dbReference type="EMBL" id="QIC69357.1"/>
    </source>
</evidence>
<feature type="domain" description="Glycosyltransferase subfamily 4-like N-terminal" evidence="3">
    <location>
        <begin position="21"/>
        <end position="194"/>
    </location>
</feature>
<dbReference type="PANTHER" id="PTHR12526:SF630">
    <property type="entry name" value="GLYCOSYLTRANSFERASE"/>
    <property type="match status" value="1"/>
</dbReference>
<name>A0A6C0XZK1_9GAMM</name>
<dbReference type="SUPFAM" id="SSF53756">
    <property type="entry name" value="UDP-Glycosyltransferase/glycogen phosphorylase"/>
    <property type="match status" value="1"/>
</dbReference>
<dbReference type="Pfam" id="PF13439">
    <property type="entry name" value="Glyco_transf_4"/>
    <property type="match status" value="1"/>
</dbReference>
<reference evidence="4 5" key="1">
    <citation type="submission" date="2019-09" db="EMBL/GenBank/DDBJ databases">
        <title>Non-baumannii Acinetobacter spp. carrying blaNDM-1 isolated in China.</title>
        <authorList>
            <person name="Cui C."/>
            <person name="Chen C."/>
            <person name="Sun J."/>
            <person name="Liu Y."/>
        </authorList>
    </citation>
    <scope>NUCLEOTIDE SEQUENCE [LARGE SCALE GENOMIC DNA]</scope>
    <source>
        <strain evidence="4 5">B18</strain>
    </source>
</reference>
<sequence length="378" mass="43273">MMKNASRPYRILCIVDHLKGGGAEKILLDTAIHLTKQGHQVTIVPLNPNDIKMDIPDALTLICPDFDASLYTGKLLRKRTLPDADVEKIKIIIAAQKPDLILLSHAFAFCLSHVIHGNVWLWIHGEIFKPYRQPTANLFRWYKEYRRYYLEKKYFIRLFDGKKIITVNQDLEKDYQRLLPNAQLTTIYNGIDITQIDQHKLAAPQKHWDCVFVGRLSHEKQPDHAIRAFAQSKTAKNMLIIGDGELKTDLQALCKQLEIEDRVEFLGWVNHPYAYIQQSRLLISSSQSEGYGLVISEALYLDVPVVAYYVSDAIDHQLSIANLKDNLVQPQNIDALAEKIDQNLAQYPALNFDKTLLSNENMVGKFLSLIQDDHCSHV</sequence>
<dbReference type="GO" id="GO:0016757">
    <property type="term" value="F:glycosyltransferase activity"/>
    <property type="evidence" value="ECO:0007669"/>
    <property type="project" value="InterPro"/>
</dbReference>
<dbReference type="InterPro" id="IPR001296">
    <property type="entry name" value="Glyco_trans_1"/>
</dbReference>
<accession>A0A6C0XZK1</accession>
<proteinExistence type="predicted"/>
<dbReference type="Gene3D" id="3.40.50.2000">
    <property type="entry name" value="Glycogen Phosphorylase B"/>
    <property type="match status" value="2"/>
</dbReference>
<dbReference type="CDD" id="cd03811">
    <property type="entry name" value="GT4_GT28_WabH-like"/>
    <property type="match status" value="1"/>
</dbReference>
<dbReference type="PANTHER" id="PTHR12526">
    <property type="entry name" value="GLYCOSYLTRANSFERASE"/>
    <property type="match status" value="1"/>
</dbReference>
<organism evidence="4 5">
    <name type="scientific">Acinetobacter indicus</name>
    <dbReference type="NCBI Taxonomy" id="756892"/>
    <lineage>
        <taxon>Bacteria</taxon>
        <taxon>Pseudomonadati</taxon>
        <taxon>Pseudomonadota</taxon>
        <taxon>Gammaproteobacteria</taxon>
        <taxon>Moraxellales</taxon>
        <taxon>Moraxellaceae</taxon>
        <taxon>Acinetobacter</taxon>
    </lineage>
</organism>
<dbReference type="EMBL" id="CP044455">
    <property type="protein sequence ID" value="QIC69357.1"/>
    <property type="molecule type" value="Genomic_DNA"/>
</dbReference>
<dbReference type="AlphaFoldDB" id="A0A6C0XZK1"/>
<gene>
    <name evidence="4" type="ORF">FSC09_02465</name>
</gene>
<feature type="domain" description="Glycosyl transferase family 1" evidence="2">
    <location>
        <begin position="197"/>
        <end position="346"/>
    </location>
</feature>
<dbReference type="InterPro" id="IPR028098">
    <property type="entry name" value="Glyco_trans_4-like_N"/>
</dbReference>
<dbReference type="Proteomes" id="UP000503440">
    <property type="component" value="Chromosome"/>
</dbReference>